<keyword evidence="1" id="KW-0732">Signal</keyword>
<dbReference type="PROSITE" id="PS51257">
    <property type="entry name" value="PROKAR_LIPOPROTEIN"/>
    <property type="match status" value="1"/>
</dbReference>
<feature type="signal peptide" evidence="1">
    <location>
        <begin position="1"/>
        <end position="22"/>
    </location>
</feature>
<comment type="caution">
    <text evidence="2">The sequence shown here is derived from an EMBL/GenBank/DDBJ whole genome shotgun (WGS) entry which is preliminary data.</text>
</comment>
<feature type="chain" id="PRO_5045630025" evidence="1">
    <location>
        <begin position="23"/>
        <end position="211"/>
    </location>
</feature>
<accession>A0ABN7INJ0</accession>
<organism evidence="2 3">
    <name type="scientific">Tilletia caries</name>
    <name type="common">wheat bunt fungus</name>
    <dbReference type="NCBI Taxonomy" id="13290"/>
    <lineage>
        <taxon>Eukaryota</taxon>
        <taxon>Fungi</taxon>
        <taxon>Dikarya</taxon>
        <taxon>Basidiomycota</taxon>
        <taxon>Ustilaginomycotina</taxon>
        <taxon>Exobasidiomycetes</taxon>
        <taxon>Tilletiales</taxon>
        <taxon>Tilletiaceae</taxon>
        <taxon>Tilletia</taxon>
    </lineage>
</organism>
<name>A0ABN7INJ0_9BASI</name>
<proteinExistence type="predicted"/>
<gene>
    <name evidence="2" type="ORF">JKIAZH3_G3044</name>
</gene>
<reference evidence="2" key="1">
    <citation type="submission" date="2020-10" db="EMBL/GenBank/DDBJ databases">
        <authorList>
            <person name="Sedaghatjoo S."/>
        </authorList>
    </citation>
    <scope>NUCLEOTIDE SEQUENCE</scope>
    <source>
        <strain evidence="2">AZH3</strain>
    </source>
</reference>
<dbReference type="EMBL" id="CAJHJG010000915">
    <property type="protein sequence ID" value="CAD6907195.1"/>
    <property type="molecule type" value="Genomic_DNA"/>
</dbReference>
<protein>
    <submittedName>
        <fullName evidence="2">Uncharacterized protein</fullName>
    </submittedName>
</protein>
<evidence type="ECO:0000313" key="3">
    <source>
        <dbReference type="Proteomes" id="UP000836402"/>
    </source>
</evidence>
<evidence type="ECO:0000256" key="1">
    <source>
        <dbReference type="SAM" id="SignalP"/>
    </source>
</evidence>
<keyword evidence="3" id="KW-1185">Reference proteome</keyword>
<sequence length="211" mass="22774">MMRSCIFFFLLLAALMVSETQAVIQNGTSACLRPRRSRVLGWGARYGSVKSCYPKYDVKRSASSNGRLSLAFSRDGDSGFVGFNKDTSTKCKGIYRFGSDDTPITQWAPFCSSSTNGEVVPYLDGVKLVSGIAVYQGITLLAIAAKNQSALDCYAKSLVRGKLVKDGVYKITAASNCRVRQIPDIPVAALFNLSIPVPGEKTAVSRTANTM</sequence>
<evidence type="ECO:0000313" key="2">
    <source>
        <dbReference type="EMBL" id="CAD6907195.1"/>
    </source>
</evidence>
<dbReference type="Proteomes" id="UP000836402">
    <property type="component" value="Unassembled WGS sequence"/>
</dbReference>